<feature type="region of interest" description="Disordered" evidence="1">
    <location>
        <begin position="1"/>
        <end position="23"/>
    </location>
</feature>
<evidence type="ECO:0000256" key="1">
    <source>
        <dbReference type="SAM" id="MobiDB-lite"/>
    </source>
</evidence>
<sequence length="379" mass="41927">MAAVRWREAERTKSPVLRKSSPLGDRQDLMDQLRGRDKVLLIHNSSSMERYRSEIASIMGLFAWILKNSDEDGIDVYFTGSSDALQNKSYDKIIEHIAAISYSGDPDLAQPMKMILARYIQSQHANDLGPSQNAVEGVLHDFVRGLKDTSIEKNGGFGIQFITFGDDSAASARLNYLKPGPGHYSDIVDVEPCDGNVWKMLLGSIPDYLDDDPVYHGTTSSPRYHIRNSQTLQVSSNGSKAPTLPVQQENVSTEMKSTLQPSIFSHSLALSSSEFSAMKQPSKADDTNRNPSSHKLTKGVAEDTVISSMRSPLTSTQEADSFQCSEKGSMDGQYGTTDQTETESKEDLKDLLALHRPIWTKSMLGKITMTALRLQKLLI</sequence>
<dbReference type="RefSeq" id="XP_066634773.1">
    <property type="nucleotide sequence ID" value="XM_066774654.1"/>
</dbReference>
<reference evidence="2 3" key="1">
    <citation type="submission" date="2024-02" db="EMBL/GenBank/DDBJ databases">
        <title>De novo assembly and annotation of 12 fungi associated with fruit tree decline syndrome in Ontario, Canada.</title>
        <authorList>
            <person name="Sulman M."/>
            <person name="Ellouze W."/>
            <person name="Ilyukhin E."/>
        </authorList>
    </citation>
    <scope>NUCLEOTIDE SEQUENCE [LARGE SCALE GENOMIC DNA]</scope>
    <source>
        <strain evidence="2 3">FDS-637</strain>
    </source>
</reference>
<feature type="region of interest" description="Disordered" evidence="1">
    <location>
        <begin position="275"/>
        <end position="343"/>
    </location>
</feature>
<dbReference type="EMBL" id="JAJVCZ030000003">
    <property type="protein sequence ID" value="KAL0261744.1"/>
    <property type="molecule type" value="Genomic_DNA"/>
</dbReference>
<accession>A0ABR3CQJ2</accession>
<dbReference type="PANTHER" id="PTHR34706">
    <property type="entry name" value="SLR1338 PROTEIN"/>
    <property type="match status" value="1"/>
</dbReference>
<feature type="compositionally biased region" description="Polar residues" evidence="1">
    <location>
        <begin position="305"/>
        <end position="326"/>
    </location>
</feature>
<proteinExistence type="predicted"/>
<dbReference type="PANTHER" id="PTHR34706:SF1">
    <property type="entry name" value="VWFA DOMAIN-CONTAINING PROTEIN"/>
    <property type="match status" value="1"/>
</dbReference>
<organism evidence="2 3">
    <name type="scientific">Diplodia seriata</name>
    <dbReference type="NCBI Taxonomy" id="420778"/>
    <lineage>
        <taxon>Eukaryota</taxon>
        <taxon>Fungi</taxon>
        <taxon>Dikarya</taxon>
        <taxon>Ascomycota</taxon>
        <taxon>Pezizomycotina</taxon>
        <taxon>Dothideomycetes</taxon>
        <taxon>Dothideomycetes incertae sedis</taxon>
        <taxon>Botryosphaeriales</taxon>
        <taxon>Botryosphaeriaceae</taxon>
        <taxon>Diplodia</taxon>
    </lineage>
</organism>
<evidence type="ECO:0000313" key="2">
    <source>
        <dbReference type="EMBL" id="KAL0261744.1"/>
    </source>
</evidence>
<feature type="region of interest" description="Disordered" evidence="1">
    <location>
        <begin position="232"/>
        <end position="258"/>
    </location>
</feature>
<name>A0ABR3CQJ2_9PEZI</name>
<feature type="compositionally biased region" description="Basic and acidic residues" evidence="1">
    <location>
        <begin position="1"/>
        <end position="13"/>
    </location>
</feature>
<dbReference type="Proteomes" id="UP001430584">
    <property type="component" value="Unassembled WGS sequence"/>
</dbReference>
<evidence type="ECO:0000313" key="3">
    <source>
        <dbReference type="Proteomes" id="UP001430584"/>
    </source>
</evidence>
<dbReference type="GeneID" id="92007259"/>
<gene>
    <name evidence="2" type="ORF">SLS55_003174</name>
</gene>
<protein>
    <submittedName>
        <fullName evidence="2">Uncharacterized protein</fullName>
    </submittedName>
</protein>
<keyword evidence="3" id="KW-1185">Reference proteome</keyword>
<comment type="caution">
    <text evidence="2">The sequence shown here is derived from an EMBL/GenBank/DDBJ whole genome shotgun (WGS) entry which is preliminary data.</text>
</comment>